<evidence type="ECO:0000256" key="6">
    <source>
        <dbReference type="SAM" id="MobiDB-lite"/>
    </source>
</evidence>
<dbReference type="Gene3D" id="1.10.220.60">
    <property type="entry name" value="GRIP domain"/>
    <property type="match status" value="1"/>
</dbReference>
<feature type="region of interest" description="Disordered" evidence="6">
    <location>
        <begin position="802"/>
        <end position="877"/>
    </location>
</feature>
<dbReference type="GO" id="GO:0005794">
    <property type="term" value="C:Golgi apparatus"/>
    <property type="evidence" value="ECO:0007669"/>
    <property type="project" value="TreeGrafter"/>
</dbReference>
<feature type="region of interest" description="Disordered" evidence="6">
    <location>
        <begin position="979"/>
        <end position="999"/>
    </location>
</feature>
<proteinExistence type="predicted"/>
<keyword evidence="4 5" id="KW-0175">Coiled coil</keyword>
<dbReference type="Proteomes" id="UP000075885">
    <property type="component" value="Unassembled WGS sequence"/>
</dbReference>
<keyword evidence="3" id="KW-0597">Phosphoprotein</keyword>
<dbReference type="InterPro" id="IPR051841">
    <property type="entry name" value="MT-Golgi_org_protein"/>
</dbReference>
<dbReference type="AlphaFoldDB" id="A0A182P0B9"/>
<reference evidence="8" key="2">
    <citation type="submission" date="2020-05" db="UniProtKB">
        <authorList>
            <consortium name="EnsemblMetazoa"/>
        </authorList>
    </citation>
    <scope>IDENTIFICATION</scope>
    <source>
        <strain evidence="8">Epiroticus2</strain>
    </source>
</reference>
<evidence type="ECO:0000256" key="1">
    <source>
        <dbReference type="ARBA" id="ARBA00004496"/>
    </source>
</evidence>
<evidence type="ECO:0000256" key="3">
    <source>
        <dbReference type="ARBA" id="ARBA00022553"/>
    </source>
</evidence>
<feature type="coiled-coil region" evidence="5">
    <location>
        <begin position="881"/>
        <end position="936"/>
    </location>
</feature>
<dbReference type="STRING" id="199890.A0A182P0B9"/>
<sequence>MTEENQQMMQKLIVENQNLEAQLAQLADKLKGSIGKLKQSQDRCEHLTKETESKKIELEALSSEKIRLLDEVKQVRTESDEKSKQVLAELQTKSATIDQLQQEKESVAKELEELKKTLQQSDNKLAQETQTHVQQLEEKITSLTDNCERLKGENAELLSELKEINEMLKDRGEVINLQLSKIAELQDKLSRAETADMKPLKQQIEQLQRTVAGKETELERQREELAAALNRSNVSFDTQSDVMSTSTISRVEDVARLREIDESFEEKYIKLRSLAVKLKKKVAEQTVLLQKYEKEASSGSSTTTASDAPLQTMTKNLQTLQSENDRLQDQLDSMTQEMAKLRAELEQKPIELTTMDQVQKDVEGTSIDRDTLETTLREYQTQIQNLKREKDAFQMVKKEIDAENQRLKVTLKAKEKELTEGLEQQKELKSELERSKLAVKKANVLTLEMEAYERSLEELNTKLETKKTLVKELEGTIDMQERSMKSLKQQLVILEESLESQQKHSRELKQEVDVQQGKLRQSEHQRMELTGQLEELRDEHDRLKQKVENNRVELEQIAADKEKTCGSLEVEKNALLKQNVTLESELAELRKEISGKQQELDDVRTEFASYKIRAQSVLRQNQNKDSSREKELEEEVNQLQRSLEATESKLQGLVKQVGDLSRSNDELKNERDRTQARCKELLALLEESRLHNESLMEESRKVNTEHQEALKTQRIQNETLVQMYKKQLEEQQEKHTQDMEQLQQTLRNRSAEAPLGSLTGVGRISNLLNNNSLQSPVQGQASSVNRAAFTDEQRINLLLMEREDGEGSESTGLGAPGIIGTQRRKLSSSSTTRGRNNRDVVPLDELLNSSFDDTGSAADGENDHQQHHLQFGRDTSPTVELQQTKEQLSKQESRVRHLTAVLAEAEQDLAKLTQLNELLKEEVRRQQRSIEREEHVHNSEYLKNVIFKFVTLSNGDERSRLVPVLNTILKLSPEETQKLQNVAKGSDPSGRSWTGLLWS</sequence>
<dbReference type="InterPro" id="IPR000237">
    <property type="entry name" value="GRIP_dom"/>
</dbReference>
<feature type="domain" description="GRIP" evidence="7">
    <location>
        <begin position="932"/>
        <end position="982"/>
    </location>
</feature>
<dbReference type="PROSITE" id="PS50913">
    <property type="entry name" value="GRIP"/>
    <property type="match status" value="1"/>
</dbReference>
<evidence type="ECO:0000259" key="7">
    <source>
        <dbReference type="PROSITE" id="PS50913"/>
    </source>
</evidence>
<feature type="coiled-coil region" evidence="5">
    <location>
        <begin position="369"/>
        <end position="752"/>
    </location>
</feature>
<dbReference type="EnsemblMetazoa" id="AEPI000351-RA">
    <property type="protein sequence ID" value="AEPI000351-PA"/>
    <property type="gene ID" value="AEPI000351"/>
</dbReference>
<dbReference type="Pfam" id="PF01465">
    <property type="entry name" value="GRIP"/>
    <property type="match status" value="1"/>
</dbReference>
<organism evidence="8 9">
    <name type="scientific">Anopheles epiroticus</name>
    <dbReference type="NCBI Taxonomy" id="199890"/>
    <lineage>
        <taxon>Eukaryota</taxon>
        <taxon>Metazoa</taxon>
        <taxon>Ecdysozoa</taxon>
        <taxon>Arthropoda</taxon>
        <taxon>Hexapoda</taxon>
        <taxon>Insecta</taxon>
        <taxon>Pterygota</taxon>
        <taxon>Neoptera</taxon>
        <taxon>Endopterygota</taxon>
        <taxon>Diptera</taxon>
        <taxon>Nematocera</taxon>
        <taxon>Culicoidea</taxon>
        <taxon>Culicidae</taxon>
        <taxon>Anophelinae</taxon>
        <taxon>Anopheles</taxon>
    </lineage>
</organism>
<protein>
    <submittedName>
        <fullName evidence="8">GRIP domain-containing protein</fullName>
    </submittedName>
</protein>
<evidence type="ECO:0000256" key="4">
    <source>
        <dbReference type="ARBA" id="ARBA00023054"/>
    </source>
</evidence>
<evidence type="ECO:0000256" key="5">
    <source>
        <dbReference type="SAM" id="Coils"/>
    </source>
</evidence>
<keyword evidence="9" id="KW-1185">Reference proteome</keyword>
<evidence type="ECO:0000313" key="9">
    <source>
        <dbReference type="Proteomes" id="UP000075885"/>
    </source>
</evidence>
<dbReference type="Gene3D" id="1.10.287.2610">
    <property type="match status" value="1"/>
</dbReference>
<dbReference type="PANTHER" id="PTHR18902:SF25">
    <property type="entry name" value="GRIP AND COILED-COIL DOMAIN-CONTAINING PROTEIN 2"/>
    <property type="match status" value="1"/>
</dbReference>
<dbReference type="PANTHER" id="PTHR18902">
    <property type="entry name" value="NUCLEAR MITOTIC APPARATUS PROTEIN 1-RELATED"/>
    <property type="match status" value="1"/>
</dbReference>
<keyword evidence="2" id="KW-0963">Cytoplasm</keyword>
<feature type="coiled-coil region" evidence="5">
    <location>
        <begin position="2"/>
        <end position="231"/>
    </location>
</feature>
<feature type="coiled-coil region" evidence="5">
    <location>
        <begin position="275"/>
        <end position="344"/>
    </location>
</feature>
<accession>A0A182P0B9</accession>
<evidence type="ECO:0000313" key="8">
    <source>
        <dbReference type="EnsemblMetazoa" id="AEPI000351-PA"/>
    </source>
</evidence>
<name>A0A182P0B9_9DIPT</name>
<evidence type="ECO:0000256" key="2">
    <source>
        <dbReference type="ARBA" id="ARBA00022490"/>
    </source>
</evidence>
<dbReference type="VEuPathDB" id="VectorBase:AEPI000351"/>
<dbReference type="FunFam" id="1.10.220.60:FF:000009">
    <property type="entry name" value="AGAP003540-PA"/>
    <property type="match status" value="1"/>
</dbReference>
<reference evidence="9" key="1">
    <citation type="submission" date="2013-03" db="EMBL/GenBank/DDBJ databases">
        <title>The Genome Sequence of Anopheles epiroticus epiroticus2.</title>
        <authorList>
            <consortium name="The Broad Institute Genomics Platform"/>
            <person name="Neafsey D.E."/>
            <person name="Howell P."/>
            <person name="Walker B."/>
            <person name="Young S.K."/>
            <person name="Zeng Q."/>
            <person name="Gargeya S."/>
            <person name="Fitzgerald M."/>
            <person name="Haas B."/>
            <person name="Abouelleil A."/>
            <person name="Allen A.W."/>
            <person name="Alvarado L."/>
            <person name="Arachchi H.M."/>
            <person name="Berlin A.M."/>
            <person name="Chapman S.B."/>
            <person name="Gainer-Dewar J."/>
            <person name="Goldberg J."/>
            <person name="Griggs A."/>
            <person name="Gujja S."/>
            <person name="Hansen M."/>
            <person name="Howarth C."/>
            <person name="Imamovic A."/>
            <person name="Ireland A."/>
            <person name="Larimer J."/>
            <person name="McCowan C."/>
            <person name="Murphy C."/>
            <person name="Pearson M."/>
            <person name="Poon T.W."/>
            <person name="Priest M."/>
            <person name="Roberts A."/>
            <person name="Saif S."/>
            <person name="Shea T."/>
            <person name="Sisk P."/>
            <person name="Sykes S."/>
            <person name="Wortman J."/>
            <person name="Nusbaum C."/>
            <person name="Birren B."/>
        </authorList>
    </citation>
    <scope>NUCLEOTIDE SEQUENCE [LARGE SCALE GENOMIC DNA]</scope>
    <source>
        <strain evidence="9">Epiroticus2</strain>
    </source>
</reference>
<dbReference type="SMART" id="SM00755">
    <property type="entry name" value="Grip"/>
    <property type="match status" value="1"/>
</dbReference>
<comment type="subcellular location">
    <subcellularLocation>
        <location evidence="1">Cytoplasm</location>
    </subcellularLocation>
</comment>